<feature type="domain" description="EF-hand" evidence="4">
    <location>
        <begin position="311"/>
        <end position="346"/>
    </location>
</feature>
<dbReference type="InterPro" id="IPR018247">
    <property type="entry name" value="EF_Hand_1_Ca_BS"/>
</dbReference>
<evidence type="ECO:0000259" key="4">
    <source>
        <dbReference type="PROSITE" id="PS50222"/>
    </source>
</evidence>
<feature type="domain" description="EF-hand" evidence="4">
    <location>
        <begin position="457"/>
        <end position="492"/>
    </location>
</feature>
<evidence type="ECO:0000256" key="2">
    <source>
        <dbReference type="SAM" id="MobiDB-lite"/>
    </source>
</evidence>
<dbReference type="GO" id="GO:0005509">
    <property type="term" value="F:calcium ion binding"/>
    <property type="evidence" value="ECO:0007669"/>
    <property type="project" value="InterPro"/>
</dbReference>
<feature type="compositionally biased region" description="Basic residues" evidence="2">
    <location>
        <begin position="102"/>
        <end position="111"/>
    </location>
</feature>
<organism evidence="5 6">
    <name type="scientific">Symbiodinium natans</name>
    <dbReference type="NCBI Taxonomy" id="878477"/>
    <lineage>
        <taxon>Eukaryota</taxon>
        <taxon>Sar</taxon>
        <taxon>Alveolata</taxon>
        <taxon>Dinophyceae</taxon>
        <taxon>Suessiales</taxon>
        <taxon>Symbiodiniaceae</taxon>
        <taxon>Symbiodinium</taxon>
    </lineage>
</organism>
<dbReference type="EMBL" id="CAJNDS010002614">
    <property type="protein sequence ID" value="CAE7545805.1"/>
    <property type="molecule type" value="Genomic_DNA"/>
</dbReference>
<dbReference type="SMART" id="SM00054">
    <property type="entry name" value="EFh"/>
    <property type="match status" value="2"/>
</dbReference>
<reference evidence="5" key="1">
    <citation type="submission" date="2021-02" db="EMBL/GenBank/DDBJ databases">
        <authorList>
            <person name="Dougan E. K."/>
            <person name="Rhodes N."/>
            <person name="Thang M."/>
            <person name="Chan C."/>
        </authorList>
    </citation>
    <scope>NUCLEOTIDE SEQUENCE</scope>
</reference>
<sequence length="1090" mass="121478">MLPKEKRSKEQALPFVVLVQDGIDAPATDGAVAVGPSSTRSQAHFFGGSKVAPEPSCTGVLIFLGGLEILQRKFGDDGCLECCGLNWSPEDSSSTGVEVKPKKVKAKKEKKDKKADFSDEARPDANEGEPEYRRPSQAEEEEEPLAEFPDDEEDRVAEDYKESVDEPVATLLVEPFVGEQSLQPGREEQETGVMPEGSDGEVRVDLTEETEVDPLMRDEPRTSHASHVQSVPAEDIITGPPPIVLGGSGDDVNIPDREIDGPRRYTLGGQEKVHRCTQCDLVWDAAVMHCSKCQRPLVEATIKVTEFLSNSQLEFLEQAFKRYDVDGSGRLDGKELRMAVRELGWDTKQDILDRWARVGGNQGLNLDQFKNLVASGKLGKKTFKAIVGKASEAVRDDRRQLLAMGGAAPQFTARQRQGRRGALVPGETQDFLPDGGLVSTAPPFGEGQSAFEELPPHRKLELTEAWAFWDADHSGFLEPIELMNASKGLGFHLPIESVVAVCGKHGGGIDQENFIRVMSVQIKHRDEELGLWKGSPLDWADWANDDDDVEDSTTFRAKRKKELAKAELNLRRTSVTDMNFRWRNLLCTTHATVGEYAIGVRLYFDLLLLLVIAFGVLTGTTLPFLVMCGSSSGGGPVLKQTDEVLSTLAKYSVGNLARSPAADATVHIMNEFFGSMALLGVLLLYRFVIIHRATYTTNSRNLANLAVQVRGLPTDLGYHHLGYEELLREHFQTVAYEQALRMGTANELDDQPVREVVLWRNYDSAVQGVLQQVELQAKQYSVNTELKFLEQKAREHNLSDDLEHDLGYNAGGGLAPTSGRRQSTKGRQTMKVMAERQSAASDMSVGDDDSTDFSHAVTTTAERMYDRMCTRTDGGRRLAKRQTYLLSMNDLIEEQILEIETERALHSDLKPDEREVMGAFVVFWCQRTRDAVLGQYGWSRSWCCRACCQRRRLRLKLPFEESSDGSEGAPDEEEVAFPLIVEATQDPSLQLWQNMDVKPMMRLIRGCMMSICRFLVLNLIFIVACITVSTHIYYPLFLPIDAKVWLITNVSEPVANSSSNSAPCWRVCELELFGDELCSDRKAPYMFARR</sequence>
<protein>
    <recommendedName>
        <fullName evidence="4">EF-hand domain-containing protein</fullName>
    </recommendedName>
</protein>
<keyword evidence="3" id="KW-1133">Transmembrane helix</keyword>
<feature type="region of interest" description="Disordered" evidence="2">
    <location>
        <begin position="90"/>
        <end position="203"/>
    </location>
</feature>
<dbReference type="Pfam" id="PF13405">
    <property type="entry name" value="EF-hand_6"/>
    <property type="match status" value="1"/>
</dbReference>
<dbReference type="AlphaFoldDB" id="A0A812U0G4"/>
<comment type="caution">
    <text evidence="5">The sequence shown here is derived from an EMBL/GenBank/DDBJ whole genome shotgun (WGS) entry which is preliminary data.</text>
</comment>
<feature type="compositionally biased region" description="Basic and acidic residues" evidence="2">
    <location>
        <begin position="112"/>
        <end position="137"/>
    </location>
</feature>
<dbReference type="OrthoDB" id="446603at2759"/>
<proteinExistence type="predicted"/>
<evidence type="ECO:0000313" key="5">
    <source>
        <dbReference type="EMBL" id="CAE7545805.1"/>
    </source>
</evidence>
<feature type="transmembrane region" description="Helical" evidence="3">
    <location>
        <begin position="1011"/>
        <end position="1034"/>
    </location>
</feature>
<keyword evidence="1" id="KW-0106">Calcium</keyword>
<keyword evidence="3" id="KW-0472">Membrane</keyword>
<name>A0A812U0G4_9DINO</name>
<evidence type="ECO:0000256" key="1">
    <source>
        <dbReference type="ARBA" id="ARBA00022837"/>
    </source>
</evidence>
<keyword evidence="3" id="KW-0812">Transmembrane</keyword>
<dbReference type="Proteomes" id="UP000604046">
    <property type="component" value="Unassembled WGS sequence"/>
</dbReference>
<dbReference type="InterPro" id="IPR002048">
    <property type="entry name" value="EF_hand_dom"/>
</dbReference>
<dbReference type="Gene3D" id="1.10.238.10">
    <property type="entry name" value="EF-hand"/>
    <property type="match status" value="2"/>
</dbReference>
<dbReference type="CDD" id="cd00051">
    <property type="entry name" value="EFh"/>
    <property type="match status" value="1"/>
</dbReference>
<feature type="transmembrane region" description="Helical" evidence="3">
    <location>
        <begin position="606"/>
        <end position="626"/>
    </location>
</feature>
<feature type="region of interest" description="Disordered" evidence="2">
    <location>
        <begin position="804"/>
        <end position="831"/>
    </location>
</feature>
<dbReference type="PROSITE" id="PS50222">
    <property type="entry name" value="EF_HAND_2"/>
    <property type="match status" value="2"/>
</dbReference>
<feature type="transmembrane region" description="Helical" evidence="3">
    <location>
        <begin position="672"/>
        <end position="690"/>
    </location>
</feature>
<keyword evidence="6" id="KW-1185">Reference proteome</keyword>
<feature type="compositionally biased region" description="Acidic residues" evidence="2">
    <location>
        <begin position="138"/>
        <end position="156"/>
    </location>
</feature>
<gene>
    <name evidence="5" type="ORF">SNAT2548_LOCUS30628</name>
</gene>
<evidence type="ECO:0000313" key="6">
    <source>
        <dbReference type="Proteomes" id="UP000604046"/>
    </source>
</evidence>
<evidence type="ECO:0000256" key="3">
    <source>
        <dbReference type="SAM" id="Phobius"/>
    </source>
</evidence>
<accession>A0A812U0G4</accession>
<dbReference type="PROSITE" id="PS00018">
    <property type="entry name" value="EF_HAND_1"/>
    <property type="match status" value="2"/>
</dbReference>
<dbReference type="InterPro" id="IPR011992">
    <property type="entry name" value="EF-hand-dom_pair"/>
</dbReference>
<dbReference type="SUPFAM" id="SSF47473">
    <property type="entry name" value="EF-hand"/>
    <property type="match status" value="1"/>
</dbReference>